<name>A0A7C2UPW5_9CREN</name>
<dbReference type="InterPro" id="IPR020783">
    <property type="entry name" value="Ribosomal_uL11_C"/>
</dbReference>
<dbReference type="InterPro" id="IPR036796">
    <property type="entry name" value="Ribosomal_uL11_N_sf"/>
</dbReference>
<dbReference type="Gene3D" id="1.10.10.250">
    <property type="entry name" value="Ribosomal protein L11, C-terminal domain"/>
    <property type="match status" value="1"/>
</dbReference>
<dbReference type="GO" id="GO:0006412">
    <property type="term" value="P:translation"/>
    <property type="evidence" value="ECO:0007669"/>
    <property type="project" value="UniProtKB-UniRule"/>
</dbReference>
<dbReference type="Pfam" id="PF00298">
    <property type="entry name" value="Ribosomal_L11"/>
    <property type="match status" value="1"/>
</dbReference>
<keyword evidence="2 6" id="KW-0699">rRNA-binding</keyword>
<gene>
    <name evidence="8" type="primary">rpl11p</name>
    <name evidence="6" type="synonym">rpl11</name>
    <name evidence="8" type="ORF">ENO36_00925</name>
</gene>
<comment type="caution">
    <text evidence="8">The sequence shown here is derived from an EMBL/GenBank/DDBJ whole genome shotgun (WGS) entry which is preliminary data.</text>
</comment>
<evidence type="ECO:0000256" key="5">
    <source>
        <dbReference type="ARBA" id="ARBA00023274"/>
    </source>
</evidence>
<dbReference type="SUPFAM" id="SSF46906">
    <property type="entry name" value="Ribosomal protein L11, C-terminal domain"/>
    <property type="match status" value="1"/>
</dbReference>
<evidence type="ECO:0000259" key="7">
    <source>
        <dbReference type="Pfam" id="PF00298"/>
    </source>
</evidence>
<dbReference type="SMART" id="SM00649">
    <property type="entry name" value="RL11"/>
    <property type="match status" value="1"/>
</dbReference>
<accession>A0A7C2UPW5</accession>
<dbReference type="Proteomes" id="UP000885664">
    <property type="component" value="Unassembled WGS sequence"/>
</dbReference>
<dbReference type="PROSITE" id="PS00359">
    <property type="entry name" value="RIBOSOMAL_L11"/>
    <property type="match status" value="1"/>
</dbReference>
<sequence length="168" mass="18455">MSDEVKIFNLTVSSGEISEDDIKEVKSYGLAPEELLKDLNLKLSKLKGKEVKVRIYVYPKSRDYIVEVLPPPVSDILLWKAGAKEPSGDPAHKKVGDIGIEALAEVAIALKDELKAKTLKNAVKTLLGTAKSIGLTVNGKDPKEVVKELESGAYNEVLDKYNEEYEKA</sequence>
<dbReference type="EMBL" id="DSFE01000026">
    <property type="protein sequence ID" value="HEU97407.1"/>
    <property type="molecule type" value="Genomic_DNA"/>
</dbReference>
<dbReference type="PANTHER" id="PTHR11661">
    <property type="entry name" value="60S RIBOSOMAL PROTEIN L12"/>
    <property type="match status" value="1"/>
</dbReference>
<proteinExistence type="inferred from homology"/>
<keyword evidence="4 6" id="KW-0689">Ribosomal protein</keyword>
<dbReference type="InterPro" id="IPR020785">
    <property type="entry name" value="Ribosomal_uL11_CS"/>
</dbReference>
<evidence type="ECO:0000313" key="8">
    <source>
        <dbReference type="EMBL" id="HEU97407.1"/>
    </source>
</evidence>
<protein>
    <recommendedName>
        <fullName evidence="6">Large ribosomal subunit protein uL11</fullName>
    </recommendedName>
</protein>
<dbReference type="SUPFAM" id="SSF54747">
    <property type="entry name" value="Ribosomal L11/L12e N-terminal domain"/>
    <property type="match status" value="1"/>
</dbReference>
<comment type="similarity">
    <text evidence="1 6">Belongs to the universal ribosomal protein uL11 family.</text>
</comment>
<dbReference type="GO" id="GO:0015934">
    <property type="term" value="C:large ribosomal subunit"/>
    <property type="evidence" value="ECO:0007669"/>
    <property type="project" value="TreeGrafter"/>
</dbReference>
<evidence type="ECO:0000256" key="3">
    <source>
        <dbReference type="ARBA" id="ARBA00022884"/>
    </source>
</evidence>
<evidence type="ECO:0000256" key="6">
    <source>
        <dbReference type="HAMAP-Rule" id="MF_00736"/>
    </source>
</evidence>
<comment type="subunit">
    <text evidence="6">Part of the ribosomal stalk of the 50S ribosomal subunit. Interacts with L10 and the large rRNA to form the base of the stalk. L10 forms an elongated spine to which L12 dimers bind in a sequential fashion forming a multimeric L10(L12)X complex.</text>
</comment>
<dbReference type="InterPro" id="IPR000911">
    <property type="entry name" value="Ribosomal_uL11"/>
</dbReference>
<keyword evidence="3 6" id="KW-0694">RNA-binding</keyword>
<comment type="function">
    <text evidence="6">Forms part of the ribosomal stalk which helps the ribosome interact with GTP-bound translation factors.</text>
</comment>
<evidence type="ECO:0000256" key="4">
    <source>
        <dbReference type="ARBA" id="ARBA00022980"/>
    </source>
</evidence>
<dbReference type="PANTHER" id="PTHR11661:SF1">
    <property type="entry name" value="LARGE RIBOSOMAL SUBUNIT PROTEIN UL11M"/>
    <property type="match status" value="1"/>
</dbReference>
<dbReference type="HAMAP" id="MF_00736">
    <property type="entry name" value="Ribosomal_uL11"/>
    <property type="match status" value="1"/>
</dbReference>
<keyword evidence="5 6" id="KW-0687">Ribonucleoprotein</keyword>
<organism evidence="8">
    <name type="scientific">Fervidicoccus fontis</name>
    <dbReference type="NCBI Taxonomy" id="683846"/>
    <lineage>
        <taxon>Archaea</taxon>
        <taxon>Thermoproteota</taxon>
        <taxon>Thermoprotei</taxon>
        <taxon>Fervidicoccales</taxon>
        <taxon>Fervidicoccaceae</taxon>
        <taxon>Fervidicoccus</taxon>
    </lineage>
</organism>
<evidence type="ECO:0000256" key="2">
    <source>
        <dbReference type="ARBA" id="ARBA00022730"/>
    </source>
</evidence>
<dbReference type="AlphaFoldDB" id="A0A7C2UPW5"/>
<dbReference type="InterPro" id="IPR036769">
    <property type="entry name" value="Ribosomal_uL11_C_sf"/>
</dbReference>
<feature type="domain" description="Large ribosomal subunit protein uL11 C-terminal" evidence="7">
    <location>
        <begin position="71"/>
        <end position="137"/>
    </location>
</feature>
<reference evidence="8" key="1">
    <citation type="journal article" date="2020" name="mSystems">
        <title>Genome- and Community-Level Interaction Insights into Carbon Utilization and Element Cycling Functions of Hydrothermarchaeota in Hydrothermal Sediment.</title>
        <authorList>
            <person name="Zhou Z."/>
            <person name="Liu Y."/>
            <person name="Xu W."/>
            <person name="Pan J."/>
            <person name="Luo Z.H."/>
            <person name="Li M."/>
        </authorList>
    </citation>
    <scope>NUCLEOTIDE SEQUENCE [LARGE SCALE GENOMIC DNA]</scope>
    <source>
        <strain evidence="8">SpSt-1259</strain>
    </source>
</reference>
<dbReference type="GO" id="GO:0003735">
    <property type="term" value="F:structural constituent of ribosome"/>
    <property type="evidence" value="ECO:0007669"/>
    <property type="project" value="InterPro"/>
</dbReference>
<evidence type="ECO:0000256" key="1">
    <source>
        <dbReference type="ARBA" id="ARBA00010537"/>
    </source>
</evidence>
<dbReference type="GO" id="GO:0070180">
    <property type="term" value="F:large ribosomal subunit rRNA binding"/>
    <property type="evidence" value="ECO:0007669"/>
    <property type="project" value="UniProtKB-UniRule"/>
</dbReference>